<protein>
    <recommendedName>
        <fullName evidence="6">PAS domain-containing protein</fullName>
    </recommendedName>
</protein>
<accession>A0ABD3VMN3</accession>
<dbReference type="SUPFAM" id="SSF55785">
    <property type="entry name" value="PYP-like sensor domain (PAS domain)"/>
    <property type="match status" value="2"/>
</dbReference>
<feature type="domain" description="PAS" evidence="6">
    <location>
        <begin position="339"/>
        <end position="383"/>
    </location>
</feature>
<keyword evidence="3" id="KW-0963">Cytoplasm</keyword>
<evidence type="ECO:0000256" key="4">
    <source>
        <dbReference type="ARBA" id="ARBA00023242"/>
    </source>
</evidence>
<evidence type="ECO:0000256" key="2">
    <source>
        <dbReference type="ARBA" id="ARBA00004496"/>
    </source>
</evidence>
<evidence type="ECO:0000256" key="1">
    <source>
        <dbReference type="ARBA" id="ARBA00004123"/>
    </source>
</evidence>
<sequence>MAYIPRHLVSDTSSVLNDQSSSSSSSFSMSFTCSDDFVEDMPSTSGCSSDMAHSKKLGHIEKKEKMKRYLRELRTIIKPYNHKGGKVGTLSALEHVLSSLRKQNEKAKNTGVPVEGCEEGGNRTSFPKCVSLDTEPLVVKNELRIVLNVKVLTVSYVSQNIKETLGHSKDSWLGRLFTDFVHKSDLFTFQSCIHIESFDSFIEDSDSDSKTPIGIPERTVFFRLKCFKSLGSGFSLNKEDVYKPFKVLVRYKYLYPSAIENYMAKNYISSPSDTSGGEKTGPSPPSFTDFDSSSGTYEVKKKYIVLDCMTLTSGYKELGQLPVERTFNTRHTSFCCYSYILPSVTELLGYLPQEMIGSSVFDFYHPDDLNELYKTYKTIIQLNGTPFRGKPIRFRTKNGDWIVTETEWSSFINPWSKKLEFIVGRHTVIKGPENLNVFQEALHPRKPPSEQTLKLHQMIKDLLQQPLDTVDLSRCKNEKISSLRKDKHVPVLDEPMAITEDDSSFTEDGRGNKYETTKFMTTHQVWRSRPNQIRKGHLRNTDDANHCHLPEHVSPKVFDDTSTSMAYDQLNYTSNIKRFLLSQPRSFSPKSDLNKGSCEGYDEEYQDVADSEFEVDISVPKPPSFGSSTKVLVSEQEHREDPSASPRHIDDNALEDLKQSSTSASNMPMVTLTREILWKHTKLQEELYVAEAKQDRNLYGLRTDRSDIFSNCVERKKRIHSGGDSSFIRNQIVEKIPRLCREETFGNVLHPPFPLDGNSSGDLTNGNIIPTHPAVVGMAVPVYPLVKMANLMQSNRKINMSSLVSPSSTSTVASNNNGSGNVEWPYYPISGGTLNPQVMAGFYQPRFGFVPAYPNISKPQDLLTQGKFQNREGGRQTMTGITSAPTLNAYSPELEEMQKCTHQFSPVVSSSEFSSLEDTGSSIMYLLETDSTHISENNTPSFDKLKMEPQYQVPFWLEGIHYTMDVELHYQLPVRRRSRGVKEDFEAVGLHIQPDLVVQQLKALLEDLEQEKPNQPVIDEEADYLIFLDDGEEFVMEDDIEADFLHYDSSSGSHRSEFWNSDFCGTMQSENPQSFFQTDTLSPLHLEEHKYVENKDHEYQSSEPYKVQDEEKGVKYEGRCMDGTTSQQMLNKQEETMESVELNLFAADENIPSQTRSLLKVDNDTLQECFMSEEENIRTATTNMESEGHNIGPYDGQIKSSEHDINSPGKEYVEQNIDPSVGKSKSTQRNIDPSEGHVESSEANVDSSEDMESNYSKQSSDLTLSDQRSNEEASSSFKESDSSYKQQTYKSKKHVRFERNMKDVDILFEKLFVSLSISFPHLKKRLPPWLANVNMTQLIKMEFTLRKRDLKEILAQDKVMLDEFVQPALVSEQLQVLMHELDGQAKGVEDLLENSKPTSDSCWEDTADMTKE</sequence>
<dbReference type="GO" id="GO:0005634">
    <property type="term" value="C:nucleus"/>
    <property type="evidence" value="ECO:0007669"/>
    <property type="project" value="UniProtKB-SubCell"/>
</dbReference>
<evidence type="ECO:0000256" key="3">
    <source>
        <dbReference type="ARBA" id="ARBA00022490"/>
    </source>
</evidence>
<evidence type="ECO:0000313" key="8">
    <source>
        <dbReference type="Proteomes" id="UP001634394"/>
    </source>
</evidence>
<feature type="region of interest" description="Disordered" evidence="5">
    <location>
        <begin position="1390"/>
        <end position="1412"/>
    </location>
</feature>
<dbReference type="PROSITE" id="PS50112">
    <property type="entry name" value="PAS"/>
    <property type="match status" value="1"/>
</dbReference>
<dbReference type="InterPro" id="IPR013655">
    <property type="entry name" value="PAS_fold_3"/>
</dbReference>
<dbReference type="PANTHER" id="PTHR11269">
    <property type="entry name" value="PERIOD CIRCADIAN PROTEIN"/>
    <property type="match status" value="1"/>
</dbReference>
<dbReference type="EMBL" id="JBJQND010000011">
    <property type="protein sequence ID" value="KAL3861968.1"/>
    <property type="molecule type" value="Genomic_DNA"/>
</dbReference>
<feature type="compositionally biased region" description="Polar residues" evidence="5">
    <location>
        <begin position="1253"/>
        <end position="1267"/>
    </location>
</feature>
<dbReference type="InterPro" id="IPR022728">
    <property type="entry name" value="Period_circadian-like_C"/>
</dbReference>
<evidence type="ECO:0000259" key="6">
    <source>
        <dbReference type="PROSITE" id="PS50112"/>
    </source>
</evidence>
<dbReference type="CDD" id="cd00130">
    <property type="entry name" value="PAS"/>
    <property type="match status" value="1"/>
</dbReference>
<dbReference type="Pfam" id="PF08447">
    <property type="entry name" value="PAS_3"/>
    <property type="match status" value="1"/>
</dbReference>
<comment type="caution">
    <text evidence="7">The sequence shown here is derived from an EMBL/GenBank/DDBJ whole genome shotgun (WGS) entry which is preliminary data.</text>
</comment>
<keyword evidence="4" id="KW-0539">Nucleus</keyword>
<proteinExistence type="predicted"/>
<gene>
    <name evidence="7" type="ORF">ACJMK2_007974</name>
</gene>
<feature type="compositionally biased region" description="Basic and acidic residues" evidence="5">
    <location>
        <begin position="635"/>
        <end position="652"/>
    </location>
</feature>
<dbReference type="InterPro" id="IPR035965">
    <property type="entry name" value="PAS-like_dom_sf"/>
</dbReference>
<dbReference type="InterPro" id="IPR050760">
    <property type="entry name" value="Period_circadian_regulator"/>
</dbReference>
<feature type="region of interest" description="Disordered" evidence="5">
    <location>
        <begin position="618"/>
        <end position="652"/>
    </location>
</feature>
<comment type="subcellular location">
    <subcellularLocation>
        <location evidence="2">Cytoplasm</location>
    </subcellularLocation>
    <subcellularLocation>
        <location evidence="1">Nucleus</location>
    </subcellularLocation>
</comment>
<evidence type="ECO:0000313" key="7">
    <source>
        <dbReference type="EMBL" id="KAL3861968.1"/>
    </source>
</evidence>
<dbReference type="Pfam" id="PF12114">
    <property type="entry name" value="Period_C"/>
    <property type="match status" value="1"/>
</dbReference>
<dbReference type="NCBIfam" id="TIGR00229">
    <property type="entry name" value="sensory_box"/>
    <property type="match status" value="1"/>
</dbReference>
<dbReference type="Proteomes" id="UP001634394">
    <property type="component" value="Unassembled WGS sequence"/>
</dbReference>
<organism evidence="7 8">
    <name type="scientific">Sinanodonta woodiana</name>
    <name type="common">Chinese pond mussel</name>
    <name type="synonym">Anodonta woodiana</name>
    <dbReference type="NCBI Taxonomy" id="1069815"/>
    <lineage>
        <taxon>Eukaryota</taxon>
        <taxon>Metazoa</taxon>
        <taxon>Spiralia</taxon>
        <taxon>Lophotrochozoa</taxon>
        <taxon>Mollusca</taxon>
        <taxon>Bivalvia</taxon>
        <taxon>Autobranchia</taxon>
        <taxon>Heteroconchia</taxon>
        <taxon>Palaeoheterodonta</taxon>
        <taxon>Unionida</taxon>
        <taxon>Unionoidea</taxon>
        <taxon>Unionidae</taxon>
        <taxon>Unioninae</taxon>
        <taxon>Sinanodonta</taxon>
    </lineage>
</organism>
<dbReference type="PANTHER" id="PTHR11269:SF16">
    <property type="entry name" value="PERIOD CIRCADIAN PROTEIN"/>
    <property type="match status" value="1"/>
</dbReference>
<dbReference type="InterPro" id="IPR000014">
    <property type="entry name" value="PAS"/>
</dbReference>
<dbReference type="GO" id="GO:0005737">
    <property type="term" value="C:cytoplasm"/>
    <property type="evidence" value="ECO:0007669"/>
    <property type="project" value="UniProtKB-SubCell"/>
</dbReference>
<name>A0ABD3VMN3_SINWO</name>
<reference evidence="7 8" key="1">
    <citation type="submission" date="2024-11" db="EMBL/GenBank/DDBJ databases">
        <title>Chromosome-level genome assembly of the freshwater bivalve Anodonta woodiana.</title>
        <authorList>
            <person name="Chen X."/>
        </authorList>
    </citation>
    <scope>NUCLEOTIDE SEQUENCE [LARGE SCALE GENOMIC DNA]</scope>
    <source>
        <strain evidence="7">MN2024</strain>
        <tissue evidence="7">Gills</tissue>
    </source>
</reference>
<evidence type="ECO:0000256" key="5">
    <source>
        <dbReference type="SAM" id="MobiDB-lite"/>
    </source>
</evidence>
<dbReference type="Gene3D" id="3.30.450.20">
    <property type="entry name" value="PAS domain"/>
    <property type="match status" value="2"/>
</dbReference>
<feature type="compositionally biased region" description="Low complexity" evidence="5">
    <location>
        <begin position="1272"/>
        <end position="1289"/>
    </location>
</feature>
<feature type="region of interest" description="Disordered" evidence="5">
    <location>
        <begin position="1181"/>
        <end position="1292"/>
    </location>
</feature>
<feature type="compositionally biased region" description="Acidic residues" evidence="5">
    <location>
        <begin position="1402"/>
        <end position="1412"/>
    </location>
</feature>
<keyword evidence="8" id="KW-1185">Reference proteome</keyword>